<dbReference type="InterPro" id="IPR050273">
    <property type="entry name" value="GppA/Ppx_hydrolase"/>
</dbReference>
<dbReference type="SUPFAM" id="SSF53067">
    <property type="entry name" value="Actin-like ATPase domain"/>
    <property type="match status" value="2"/>
</dbReference>
<dbReference type="PANTHER" id="PTHR30005:SF0">
    <property type="entry name" value="RETROGRADE REGULATION PROTEIN 2"/>
    <property type="match status" value="1"/>
</dbReference>
<feature type="domain" description="Ppx/GppA phosphatase N-terminal" evidence="2">
    <location>
        <begin position="34"/>
        <end position="292"/>
    </location>
</feature>
<dbReference type="InterPro" id="IPR003695">
    <property type="entry name" value="Ppx_GppA_N"/>
</dbReference>
<dbReference type="PANTHER" id="PTHR30005">
    <property type="entry name" value="EXOPOLYPHOSPHATASE"/>
    <property type="match status" value="1"/>
</dbReference>
<evidence type="ECO:0000313" key="3">
    <source>
        <dbReference type="EMBL" id="EFQ04304.1"/>
    </source>
</evidence>
<evidence type="ECO:0000259" key="2">
    <source>
        <dbReference type="Pfam" id="PF02541"/>
    </source>
</evidence>
<dbReference type="eggNOG" id="COG0248">
    <property type="taxonomic scope" value="Bacteria"/>
</dbReference>
<dbReference type="Pfam" id="PF02541">
    <property type="entry name" value="Ppx-GppA"/>
    <property type="match status" value="1"/>
</dbReference>
<dbReference type="CDD" id="cd24054">
    <property type="entry name" value="ASKHA_NBD_AaPPX-GppA_MtPPX2-like"/>
    <property type="match status" value="1"/>
</dbReference>
<dbReference type="STRING" id="706434.HMPREF9429_00908"/>
<reference evidence="3 4" key="1">
    <citation type="submission" date="2010-08" db="EMBL/GenBank/DDBJ databases">
        <authorList>
            <person name="Weinstock G."/>
            <person name="Sodergren E."/>
            <person name="Clifton S."/>
            <person name="Fulton L."/>
            <person name="Fulton B."/>
            <person name="Courtney L."/>
            <person name="Fronick C."/>
            <person name="Harrison M."/>
            <person name="Strong C."/>
            <person name="Farmer C."/>
            <person name="Delahaunty K."/>
            <person name="Markovic C."/>
            <person name="Hall O."/>
            <person name="Minx P."/>
            <person name="Tomlinson C."/>
            <person name="Mitreva M."/>
            <person name="Hou S."/>
            <person name="Chen J."/>
            <person name="Wollam A."/>
            <person name="Pepin K.H."/>
            <person name="Johnson M."/>
            <person name="Bhonagiri V."/>
            <person name="Zhang X."/>
            <person name="Suruliraj S."/>
            <person name="Warren W."/>
            <person name="Chinwalla A."/>
            <person name="Mardis E.R."/>
            <person name="Wilson R.K."/>
        </authorList>
    </citation>
    <scope>NUCLEOTIDE SEQUENCE [LARGE SCALE GENOMIC DNA]</scope>
    <source>
        <strain evidence="3 4">F0359</strain>
    </source>
</reference>
<dbReference type="EMBL" id="AECS01000036">
    <property type="protein sequence ID" value="EFQ04304.1"/>
    <property type="molecule type" value="Genomic_DNA"/>
</dbReference>
<dbReference type="Gene3D" id="3.30.420.40">
    <property type="match status" value="1"/>
</dbReference>
<organism evidence="3 4">
    <name type="scientific">Megasphaera micronuciformis F0359</name>
    <dbReference type="NCBI Taxonomy" id="706434"/>
    <lineage>
        <taxon>Bacteria</taxon>
        <taxon>Bacillati</taxon>
        <taxon>Bacillota</taxon>
        <taxon>Negativicutes</taxon>
        <taxon>Veillonellales</taxon>
        <taxon>Veillonellaceae</taxon>
        <taxon>Megasphaera</taxon>
    </lineage>
</organism>
<evidence type="ECO:0000256" key="1">
    <source>
        <dbReference type="ARBA" id="ARBA00007125"/>
    </source>
</evidence>
<name>E2ZBS6_9FIRM</name>
<dbReference type="Gene3D" id="3.30.420.150">
    <property type="entry name" value="Exopolyphosphatase. Domain 2"/>
    <property type="match status" value="1"/>
</dbReference>
<dbReference type="RefSeq" id="WP_006941936.1">
    <property type="nucleotide sequence ID" value="NZ_GL538208.1"/>
</dbReference>
<protein>
    <submittedName>
        <fullName evidence="3">Ppx/GppA phosphatase family protein</fullName>
    </submittedName>
</protein>
<dbReference type="Proteomes" id="UP000003195">
    <property type="component" value="Unassembled WGS sequence"/>
</dbReference>
<dbReference type="AlphaFoldDB" id="E2ZBS6"/>
<dbReference type="OrthoDB" id="9807195at2"/>
<proteinExistence type="inferred from homology"/>
<gene>
    <name evidence="3" type="ORF">HMPREF9429_00908</name>
</gene>
<evidence type="ECO:0000313" key="4">
    <source>
        <dbReference type="Proteomes" id="UP000003195"/>
    </source>
</evidence>
<sequence>MTETEYAVVDIGSNSLRLMQGLLSDGQWRFYPKRMATTRLAIGLAETGHLWSDGIANSLAVMEEWNHNLQGIPVCAVATSAVREAKDGQAFLAEVRWRFGWHCRIVSGQEEGALSFVGATSHVSDNTTVAVLDIGGGSTETVLGKDCEVSWSHSYPLGAVRLIETGGSTAEGLQEIRHKCDSAWLRQPVKPETLIGVGGTLTSLAAMDARLEIYDPAVTDGYVLSRDKVSEWLRRLANMSDEERKCVPGLASQRSTIILAGLTIAESYMTYYDIDEITVSERDLLEGVFYKQAFYDSCRIYKPQ</sequence>
<comment type="caution">
    <text evidence="3">The sequence shown here is derived from an EMBL/GenBank/DDBJ whole genome shotgun (WGS) entry which is preliminary data.</text>
</comment>
<comment type="similarity">
    <text evidence="1">Belongs to the GppA/Ppx family.</text>
</comment>
<dbReference type="InterPro" id="IPR043129">
    <property type="entry name" value="ATPase_NBD"/>
</dbReference>
<dbReference type="HOGENOM" id="CLU_025908_1_2_9"/>
<accession>E2ZBS6</accession>
<keyword evidence="4" id="KW-1185">Reference proteome</keyword>